<feature type="region of interest" description="Disordered" evidence="1">
    <location>
        <begin position="81"/>
        <end position="151"/>
    </location>
</feature>
<dbReference type="EMBL" id="JAKELL010000049">
    <property type="protein sequence ID" value="KAH8987192.1"/>
    <property type="molecule type" value="Genomic_DNA"/>
</dbReference>
<organism evidence="2 3">
    <name type="scientific">Lactarius akahatsu</name>
    <dbReference type="NCBI Taxonomy" id="416441"/>
    <lineage>
        <taxon>Eukaryota</taxon>
        <taxon>Fungi</taxon>
        <taxon>Dikarya</taxon>
        <taxon>Basidiomycota</taxon>
        <taxon>Agaricomycotina</taxon>
        <taxon>Agaricomycetes</taxon>
        <taxon>Russulales</taxon>
        <taxon>Russulaceae</taxon>
        <taxon>Lactarius</taxon>
    </lineage>
</organism>
<proteinExistence type="predicted"/>
<evidence type="ECO:0000313" key="3">
    <source>
        <dbReference type="Proteomes" id="UP001201163"/>
    </source>
</evidence>
<feature type="compositionally biased region" description="Low complexity" evidence="1">
    <location>
        <begin position="135"/>
        <end position="147"/>
    </location>
</feature>
<dbReference type="Proteomes" id="UP001201163">
    <property type="component" value="Unassembled WGS sequence"/>
</dbReference>
<feature type="compositionally biased region" description="Basic and acidic residues" evidence="1">
    <location>
        <begin position="90"/>
        <end position="102"/>
    </location>
</feature>
<gene>
    <name evidence="2" type="ORF">EDB92DRAFT_1152033</name>
</gene>
<accession>A0AAD4LAZ2</accession>
<reference evidence="2" key="1">
    <citation type="submission" date="2022-01" db="EMBL/GenBank/DDBJ databases">
        <title>Comparative genomics reveals a dynamic genome evolution in the ectomycorrhizal milk-cap (Lactarius) mushrooms.</title>
        <authorList>
            <consortium name="DOE Joint Genome Institute"/>
            <person name="Lebreton A."/>
            <person name="Tang N."/>
            <person name="Kuo A."/>
            <person name="LaButti K."/>
            <person name="Drula E."/>
            <person name="Barry K."/>
            <person name="Clum A."/>
            <person name="Lipzen A."/>
            <person name="Mousain D."/>
            <person name="Ng V."/>
            <person name="Wang R."/>
            <person name="Wang X."/>
            <person name="Dai Y."/>
            <person name="Henrissat B."/>
            <person name="Grigoriev I.V."/>
            <person name="Guerin-Laguette A."/>
            <person name="Yu F."/>
            <person name="Martin F.M."/>
        </authorList>
    </citation>
    <scope>NUCLEOTIDE SEQUENCE</scope>
    <source>
        <strain evidence="2">QP</strain>
    </source>
</reference>
<evidence type="ECO:0000313" key="2">
    <source>
        <dbReference type="EMBL" id="KAH8987192.1"/>
    </source>
</evidence>
<protein>
    <submittedName>
        <fullName evidence="2">Uncharacterized protein</fullName>
    </submittedName>
</protein>
<dbReference type="AlphaFoldDB" id="A0AAD4LAZ2"/>
<keyword evidence="3" id="KW-1185">Reference proteome</keyword>
<comment type="caution">
    <text evidence="2">The sequence shown here is derived from an EMBL/GenBank/DDBJ whole genome shotgun (WGS) entry which is preliminary data.</text>
</comment>
<sequence>MEQAKVVQYRRNVSTSLILSAGSLRYPMPTRAKNCFTTRKGWQEAETDRPIRMRAAIVGPRFRLRDNNLVSDAAPRRGCLSKGTCCGDPRTSRSRDDPDQRPRSPLGRSNRECLSAAAGRTCAAAPQMDSPPEPSRSSSSPPSSFRPATLNAHPSTPVWCAVRVRRDHGSHTTCGPPHLDGPYLVMN</sequence>
<evidence type="ECO:0000256" key="1">
    <source>
        <dbReference type="SAM" id="MobiDB-lite"/>
    </source>
</evidence>
<name>A0AAD4LAZ2_9AGAM</name>